<accession>A0A6C0VM64</accession>
<dbReference type="Pfam" id="PF01934">
    <property type="entry name" value="HepT-like"/>
    <property type="match status" value="1"/>
</dbReference>
<dbReference type="PANTHER" id="PTHR33397">
    <property type="entry name" value="UPF0331 PROTEIN YUTE"/>
    <property type="match status" value="1"/>
</dbReference>
<evidence type="ECO:0000256" key="3">
    <source>
        <dbReference type="ARBA" id="ARBA00022722"/>
    </source>
</evidence>
<keyword evidence="4" id="KW-0378">Hydrolase</keyword>
<evidence type="ECO:0000256" key="4">
    <source>
        <dbReference type="ARBA" id="ARBA00022801"/>
    </source>
</evidence>
<gene>
    <name evidence="6" type="ORF">FQU78_17130</name>
</gene>
<dbReference type="Proteomes" id="UP000467371">
    <property type="component" value="Chromosome"/>
</dbReference>
<dbReference type="InterPro" id="IPR008201">
    <property type="entry name" value="HepT-like"/>
</dbReference>
<dbReference type="Gene3D" id="1.20.120.580">
    <property type="entry name" value="bsu32300-like"/>
    <property type="match status" value="1"/>
</dbReference>
<comment type="similarity">
    <text evidence="5">Belongs to the HepT RNase toxin family.</text>
</comment>
<keyword evidence="1" id="KW-0597">Phosphoprotein</keyword>
<evidence type="ECO:0000313" key="7">
    <source>
        <dbReference type="Proteomes" id="UP000467371"/>
    </source>
</evidence>
<name>A0A6C0VM64_METMZ</name>
<dbReference type="OrthoDB" id="25331at2157"/>
<protein>
    <submittedName>
        <fullName evidence="6">DUF86 domain-containing protein</fullName>
    </submittedName>
</protein>
<dbReference type="InterPro" id="IPR037038">
    <property type="entry name" value="HepT-like_sf"/>
</dbReference>
<keyword evidence="2" id="KW-1277">Toxin-antitoxin system</keyword>
<dbReference type="GO" id="GO:0016787">
    <property type="term" value="F:hydrolase activity"/>
    <property type="evidence" value="ECO:0007669"/>
    <property type="project" value="UniProtKB-KW"/>
</dbReference>
<evidence type="ECO:0000256" key="1">
    <source>
        <dbReference type="ARBA" id="ARBA00022553"/>
    </source>
</evidence>
<dbReference type="NCBIfam" id="NF047751">
    <property type="entry name" value="HepT_toxin"/>
    <property type="match status" value="1"/>
</dbReference>
<dbReference type="EMBL" id="CP042908">
    <property type="protein sequence ID" value="QIB92527.1"/>
    <property type="molecule type" value="Genomic_DNA"/>
</dbReference>
<dbReference type="GO" id="GO:0004540">
    <property type="term" value="F:RNA nuclease activity"/>
    <property type="evidence" value="ECO:0007669"/>
    <property type="project" value="InterPro"/>
</dbReference>
<sequence>MIRNSWRGSKMRILAHLRELDESQKDWQRYQSISLEDLKKDRDKRNMVLHAMLVSIQAAIDIATSLIAKEGLGKPATYRETFEILGQAGLISEELAEELSDLAGFRNVLVHIYWQLDFDQVYGILQNDLKTLKSFLQEVKGLLAQDLSTE</sequence>
<evidence type="ECO:0000256" key="2">
    <source>
        <dbReference type="ARBA" id="ARBA00022649"/>
    </source>
</evidence>
<organism evidence="6 7">
    <name type="scientific">Methanosarcina mazei</name>
    <name type="common">Methanosarcina frisia</name>
    <dbReference type="NCBI Taxonomy" id="2209"/>
    <lineage>
        <taxon>Archaea</taxon>
        <taxon>Methanobacteriati</taxon>
        <taxon>Methanobacteriota</taxon>
        <taxon>Stenosarchaea group</taxon>
        <taxon>Methanomicrobia</taxon>
        <taxon>Methanosarcinales</taxon>
        <taxon>Methanosarcinaceae</taxon>
        <taxon>Methanosarcina</taxon>
    </lineage>
</organism>
<proteinExistence type="inferred from homology"/>
<keyword evidence="3" id="KW-0540">Nuclease</keyword>
<evidence type="ECO:0000313" key="6">
    <source>
        <dbReference type="EMBL" id="QIB92527.1"/>
    </source>
</evidence>
<dbReference type="PANTHER" id="PTHR33397:SF5">
    <property type="entry name" value="RNASE YUTE-RELATED"/>
    <property type="match status" value="1"/>
</dbReference>
<evidence type="ECO:0000256" key="5">
    <source>
        <dbReference type="ARBA" id="ARBA00024207"/>
    </source>
</evidence>
<dbReference type="GO" id="GO:0110001">
    <property type="term" value="C:toxin-antitoxin complex"/>
    <property type="evidence" value="ECO:0007669"/>
    <property type="project" value="InterPro"/>
</dbReference>
<dbReference type="InterPro" id="IPR052379">
    <property type="entry name" value="Type_VII_TA_RNase"/>
</dbReference>
<reference evidence="6 7" key="1">
    <citation type="journal article" date="2020" name="Environ. Microbiol. Rep.">
        <title>Redox cycling of Fe(II) and Fe(III) in magnetite accelerates aceticlastic methanogenesis by Methanosarcina mazei.</title>
        <authorList>
            <person name="Wang H."/>
            <person name="Byrne J.M."/>
            <person name="Liu P."/>
            <person name="Liu J."/>
            <person name="Dong X."/>
            <person name="Lu Y."/>
        </authorList>
    </citation>
    <scope>NUCLEOTIDE SEQUENCE [LARGE SCALE GENOMIC DNA]</scope>
    <source>
        <strain evidence="7">zm-15</strain>
    </source>
</reference>
<dbReference type="AlphaFoldDB" id="A0A6C0VM64"/>